<sequence>MTLPRVHRPREVPTLGSLTTSQLTRLCPVAGLGPADAETYAGVLLKALGPAADRPLDLPPPSCTFLSDDHTPVEFSLSFLPDASPSLRVLVDPGSATDSLRRNGRVGLRVIRKMARRWHFDTDPLDKLEDLFFPASPEGPLALWCALELVPGGVPKLKAYLNPAANGAKRSARTVWEALRRLGHHKAFDALPPADGYPFLALDLGDWDTPRVKVYARHDNLSAEEASGLSRMDAGPGAAEIEAFFRTASGRHPGGFGGYGAPDDRLTGRPALTCHAFTETKTTKPSGFTIHVPVRGYARHDGEALARATTLLDRYGMDTAALWRALSAVTSRRPEDGVGLIAYLALAHQTGRPPRLTAYVSSEAYHVRPPVAPRQNAAAVPGR</sequence>
<evidence type="ECO:0000313" key="5">
    <source>
        <dbReference type="Proteomes" id="UP000502504"/>
    </source>
</evidence>
<dbReference type="AlphaFoldDB" id="A0AAE6YCG7"/>
<dbReference type="GO" id="GO:0009820">
    <property type="term" value="P:alkaloid metabolic process"/>
    <property type="evidence" value="ECO:0007669"/>
    <property type="project" value="InterPro"/>
</dbReference>
<dbReference type="EMBL" id="CP050692">
    <property type="protein sequence ID" value="QIT47535.1"/>
    <property type="molecule type" value="Genomic_DNA"/>
</dbReference>
<dbReference type="SFLD" id="SFLDG01162">
    <property type="entry name" value="I"/>
    <property type="match status" value="1"/>
</dbReference>
<accession>A0AAE6YCG7</accession>
<evidence type="ECO:0000256" key="1">
    <source>
        <dbReference type="ARBA" id="ARBA00022679"/>
    </source>
</evidence>
<keyword evidence="4" id="KW-1185">Reference proteome</keyword>
<dbReference type="SFLD" id="SFLDS00036">
    <property type="entry name" value="Aromatic_Prenyltransferase"/>
    <property type="match status" value="1"/>
</dbReference>
<dbReference type="EMBL" id="LHQL01000014">
    <property type="protein sequence ID" value="OOQ47221.1"/>
    <property type="molecule type" value="Genomic_DNA"/>
</dbReference>
<dbReference type="Proteomes" id="UP000190306">
    <property type="component" value="Chromosome"/>
</dbReference>
<evidence type="ECO:0000313" key="4">
    <source>
        <dbReference type="Proteomes" id="UP000190306"/>
    </source>
</evidence>
<protein>
    <submittedName>
        <fullName evidence="3">Prenyltransferase</fullName>
    </submittedName>
</protein>
<keyword evidence="1" id="KW-0808">Transferase</keyword>
<reference evidence="2 4" key="1">
    <citation type="submission" date="2015-07" db="EMBL/GenBank/DDBJ databases">
        <title>Draft Genome Sequence of Streptomyces antibioticus, IMRU 3720 reveals insights in the evolution of actinomycin biosynthetic gene clusters in Streptomyces.</title>
        <authorList>
            <person name="Crnovcic I."/>
            <person name="Ruckert C."/>
            <person name="Kalinowksi J."/>
            <person name="Keller U."/>
        </authorList>
    </citation>
    <scope>NUCLEOTIDE SEQUENCE [LARGE SCALE GENOMIC DNA]</scope>
    <source>
        <strain evidence="2 4">DSM 41481</strain>
    </source>
</reference>
<name>A0AAE6YCG7_STRAT</name>
<dbReference type="RefSeq" id="WP_078635859.1">
    <property type="nucleotide sequence ID" value="NZ_CM007717.1"/>
</dbReference>
<dbReference type="InterPro" id="IPR017795">
    <property type="entry name" value="ABBA_NscD-like"/>
</dbReference>
<gene>
    <name evidence="2" type="ORF">AFM16_31180</name>
    <name evidence="3" type="ORF">HCX60_31730</name>
</gene>
<reference evidence="3 5" key="2">
    <citation type="submission" date="2020-03" db="EMBL/GenBank/DDBJ databases">
        <title>Is there a link between lipid content and antibiotic production in Streptomyces?</title>
        <authorList>
            <person name="David M."/>
            <person name="Lejeune C."/>
            <person name="Abreu S."/>
            <person name="Thibessard A."/>
            <person name="Leblond P."/>
            <person name="Chaminade P."/>
            <person name="Virolle M.-J."/>
        </authorList>
    </citation>
    <scope>NUCLEOTIDE SEQUENCE [LARGE SCALE GENOMIC DNA]</scope>
    <source>
        <strain evidence="3 5">DSM 41481</strain>
    </source>
</reference>
<organism evidence="3 5">
    <name type="scientific">Streptomyces antibioticus</name>
    <dbReference type="NCBI Taxonomy" id="1890"/>
    <lineage>
        <taxon>Bacteria</taxon>
        <taxon>Bacillati</taxon>
        <taxon>Actinomycetota</taxon>
        <taxon>Actinomycetes</taxon>
        <taxon>Kitasatosporales</taxon>
        <taxon>Streptomycetaceae</taxon>
        <taxon>Streptomyces</taxon>
    </lineage>
</organism>
<evidence type="ECO:0000313" key="2">
    <source>
        <dbReference type="EMBL" id="OOQ47221.1"/>
    </source>
</evidence>
<dbReference type="Proteomes" id="UP000502504">
    <property type="component" value="Chromosome"/>
</dbReference>
<dbReference type="GO" id="GO:0016765">
    <property type="term" value="F:transferase activity, transferring alkyl or aryl (other than methyl) groups"/>
    <property type="evidence" value="ECO:0007669"/>
    <property type="project" value="InterPro"/>
</dbReference>
<evidence type="ECO:0000313" key="3">
    <source>
        <dbReference type="EMBL" id="QIT47535.1"/>
    </source>
</evidence>
<proteinExistence type="predicted"/>
<dbReference type="InterPro" id="IPR033964">
    <property type="entry name" value="ABBA"/>
</dbReference>
<dbReference type="Pfam" id="PF11991">
    <property type="entry name" value="Trp_DMAT"/>
    <property type="match status" value="1"/>
</dbReference>